<dbReference type="PROSITE" id="PS50968">
    <property type="entry name" value="BIOTINYL_LIPOYL"/>
    <property type="match status" value="1"/>
</dbReference>
<organism evidence="10 11">
    <name type="scientific">Clavelina lepadiformis</name>
    <name type="common">Light-bulb sea squirt</name>
    <name type="synonym">Ascidia lepadiformis</name>
    <dbReference type="NCBI Taxonomy" id="159417"/>
    <lineage>
        <taxon>Eukaryota</taxon>
        <taxon>Metazoa</taxon>
        <taxon>Chordata</taxon>
        <taxon>Tunicata</taxon>
        <taxon>Ascidiacea</taxon>
        <taxon>Aplousobranchia</taxon>
        <taxon>Clavelinidae</taxon>
        <taxon>Clavelina</taxon>
    </lineage>
</organism>
<keyword evidence="4 7" id="KW-0450">Lipoyl</keyword>
<evidence type="ECO:0000313" key="10">
    <source>
        <dbReference type="EMBL" id="CAK8672122.1"/>
    </source>
</evidence>
<dbReference type="InterPro" id="IPR050743">
    <property type="entry name" value="2-oxoacid_DH_E2_comp"/>
</dbReference>
<dbReference type="Pfam" id="PF00364">
    <property type="entry name" value="Biotin_lipoyl"/>
    <property type="match status" value="1"/>
</dbReference>
<dbReference type="InterPro" id="IPR011053">
    <property type="entry name" value="Single_hybrid_motif"/>
</dbReference>
<comment type="similarity">
    <text evidence="2 7">Belongs to the 2-oxoacid dehydrogenase family.</text>
</comment>
<evidence type="ECO:0000256" key="1">
    <source>
        <dbReference type="ARBA" id="ARBA00001938"/>
    </source>
</evidence>
<dbReference type="SUPFAM" id="SSF52777">
    <property type="entry name" value="CoA-dependent acyltransferases"/>
    <property type="match status" value="1"/>
</dbReference>
<dbReference type="SUPFAM" id="SSF51230">
    <property type="entry name" value="Single hybrid motif"/>
    <property type="match status" value="1"/>
</dbReference>
<accession>A0ABP0F1F5</accession>
<dbReference type="EC" id="2.3.1.-" evidence="7"/>
<keyword evidence="6 7" id="KW-0012">Acyltransferase</keyword>
<dbReference type="PANTHER" id="PTHR43178">
    <property type="entry name" value="DIHYDROLIPOAMIDE ACETYLTRANSFERASE COMPONENT OF PYRUVATE DEHYDROGENASE COMPLEX"/>
    <property type="match status" value="1"/>
</dbReference>
<keyword evidence="11" id="KW-1185">Reference proteome</keyword>
<feature type="domain" description="Peripheral subunit-binding (PSBD)" evidence="9">
    <location>
        <begin position="183"/>
        <end position="220"/>
    </location>
</feature>
<dbReference type="PROSITE" id="PS51826">
    <property type="entry name" value="PSBD"/>
    <property type="match status" value="1"/>
</dbReference>
<dbReference type="Pfam" id="PF00198">
    <property type="entry name" value="2-oxoacid_dh"/>
    <property type="match status" value="1"/>
</dbReference>
<dbReference type="InterPro" id="IPR001078">
    <property type="entry name" value="2-oxoacid_DH_actylTfrase"/>
</dbReference>
<evidence type="ECO:0000313" key="11">
    <source>
        <dbReference type="Proteomes" id="UP001642483"/>
    </source>
</evidence>
<comment type="cofactor">
    <cofactor evidence="1 7">
        <name>(R)-lipoate</name>
        <dbReference type="ChEBI" id="CHEBI:83088"/>
    </cofactor>
</comment>
<gene>
    <name evidence="10" type="ORF">CVLEPA_LOCUS1114</name>
</gene>
<evidence type="ECO:0000256" key="2">
    <source>
        <dbReference type="ARBA" id="ARBA00007317"/>
    </source>
</evidence>
<evidence type="ECO:0000256" key="3">
    <source>
        <dbReference type="ARBA" id="ARBA00022679"/>
    </source>
</evidence>
<dbReference type="SUPFAM" id="SSF47005">
    <property type="entry name" value="Peripheral subunit-binding domain of 2-oxo acid dehydrogenase complex"/>
    <property type="match status" value="1"/>
</dbReference>
<protein>
    <recommendedName>
        <fullName evidence="7">Dihydrolipoamide acetyltransferase component of pyruvate dehydrogenase complex</fullName>
        <ecNumber evidence="7">2.3.1.-</ecNumber>
    </recommendedName>
</protein>
<dbReference type="InterPro" id="IPR023213">
    <property type="entry name" value="CAT-like_dom_sf"/>
</dbReference>
<dbReference type="PROSITE" id="PS00189">
    <property type="entry name" value="LIPOYL"/>
    <property type="match status" value="1"/>
</dbReference>
<evidence type="ECO:0000256" key="7">
    <source>
        <dbReference type="RuleBase" id="RU003423"/>
    </source>
</evidence>
<dbReference type="InterPro" id="IPR000089">
    <property type="entry name" value="Biotin_lipoyl"/>
</dbReference>
<evidence type="ECO:0000259" key="9">
    <source>
        <dbReference type="PROSITE" id="PS51826"/>
    </source>
</evidence>
<dbReference type="EMBL" id="CAWYQH010000001">
    <property type="protein sequence ID" value="CAK8672122.1"/>
    <property type="molecule type" value="Genomic_DNA"/>
</dbReference>
<dbReference type="CDD" id="cd06849">
    <property type="entry name" value="lipoyl_domain"/>
    <property type="match status" value="1"/>
</dbReference>
<comment type="caution">
    <text evidence="10">The sequence shown here is derived from an EMBL/GenBank/DDBJ whole genome shotgun (WGS) entry which is preliminary data.</text>
</comment>
<sequence length="476" mass="52672">MNRGRIIKNIFARFKKPSYTNRTQSYCRLSTYSINGTKSYLFMNKSPCHSVQYVKRNFHSSHVCCTVVPFKLSDIGEGIKEVEVLEWFVAVGDEVSQFDNICEVQSDKAAVTITSRYDGTVKKLHHEVGDVAQVGDTLVDIEVADDEATTEKVPETETVSETTVQDVQNVTEAPVQVVHDKALATPAVRRLAKEHNVSLSDIKATGKDGRVLKEDILLYIGQSGPSLTAPPTVPPPSTKVTPLAEDRIEPIKGIRKVMFTSMKESLSIPHFGYDDEFDLGQLVDLRYKLKKEVKHTTGLKLSYMPFIIKATSLALKEHPILNSQIDGDNLVFKADHNICIATDTPHGLLLPCIKQVQNLSILDITAELNRLHEAGLNNKISPADIAGGSFSLSNIGNIGGTYARPVIFPPQVAIGALGRIQVLPRFDYHGNVVKAHVMCISWSGDHRVIEGATMARFSNQLKDYLEEPAKMLMHLK</sequence>
<evidence type="ECO:0000259" key="8">
    <source>
        <dbReference type="PROSITE" id="PS50968"/>
    </source>
</evidence>
<evidence type="ECO:0000256" key="5">
    <source>
        <dbReference type="ARBA" id="ARBA00022946"/>
    </source>
</evidence>
<dbReference type="Gene3D" id="2.40.50.100">
    <property type="match status" value="1"/>
</dbReference>
<evidence type="ECO:0000256" key="6">
    <source>
        <dbReference type="ARBA" id="ARBA00023315"/>
    </source>
</evidence>
<proteinExistence type="inferred from homology"/>
<reference evidence="10 11" key="1">
    <citation type="submission" date="2024-02" db="EMBL/GenBank/DDBJ databases">
        <authorList>
            <person name="Daric V."/>
            <person name="Darras S."/>
        </authorList>
    </citation>
    <scope>NUCLEOTIDE SEQUENCE [LARGE SCALE GENOMIC DNA]</scope>
</reference>
<evidence type="ECO:0000256" key="4">
    <source>
        <dbReference type="ARBA" id="ARBA00022823"/>
    </source>
</evidence>
<feature type="domain" description="Lipoyl-binding" evidence="8">
    <location>
        <begin position="67"/>
        <end position="142"/>
    </location>
</feature>
<dbReference type="InterPro" id="IPR003016">
    <property type="entry name" value="2-oxoA_DH_lipoyl-BS"/>
</dbReference>
<dbReference type="Pfam" id="PF02817">
    <property type="entry name" value="E3_binding"/>
    <property type="match status" value="1"/>
</dbReference>
<keyword evidence="3 7" id="KW-0808">Transferase</keyword>
<dbReference type="Gene3D" id="4.10.320.10">
    <property type="entry name" value="E3-binding domain"/>
    <property type="match status" value="1"/>
</dbReference>
<dbReference type="PANTHER" id="PTHR43178:SF5">
    <property type="entry name" value="LIPOAMIDE ACYLTRANSFERASE COMPONENT OF BRANCHED-CHAIN ALPHA-KETO ACID DEHYDROGENASE COMPLEX, MITOCHONDRIAL"/>
    <property type="match status" value="1"/>
</dbReference>
<dbReference type="Gene3D" id="3.30.559.10">
    <property type="entry name" value="Chloramphenicol acetyltransferase-like domain"/>
    <property type="match status" value="1"/>
</dbReference>
<dbReference type="InterPro" id="IPR036625">
    <property type="entry name" value="E3-bd_dom_sf"/>
</dbReference>
<dbReference type="Proteomes" id="UP001642483">
    <property type="component" value="Unassembled WGS sequence"/>
</dbReference>
<dbReference type="InterPro" id="IPR004167">
    <property type="entry name" value="PSBD"/>
</dbReference>
<name>A0ABP0F1F5_CLALP</name>
<keyword evidence="5" id="KW-0809">Transit peptide</keyword>